<evidence type="ECO:0000256" key="2">
    <source>
        <dbReference type="ARBA" id="ARBA00022643"/>
    </source>
</evidence>
<gene>
    <name evidence="6" type="primary">sfnG</name>
    <name evidence="6" type="ORF">ET464_01485</name>
</gene>
<dbReference type="InterPro" id="IPR011251">
    <property type="entry name" value="Luciferase-like_dom"/>
</dbReference>
<evidence type="ECO:0000256" key="4">
    <source>
        <dbReference type="ARBA" id="ARBA00023033"/>
    </source>
</evidence>
<dbReference type="CDD" id="cd01094">
    <property type="entry name" value="Alkanesulfonate_monoxygenase"/>
    <property type="match status" value="1"/>
</dbReference>
<dbReference type="SUPFAM" id="SSF51679">
    <property type="entry name" value="Bacterial luciferase-like"/>
    <property type="match status" value="1"/>
</dbReference>
<dbReference type="PANTHER" id="PTHR42847:SF4">
    <property type="entry name" value="ALKANESULFONATE MONOOXYGENASE-RELATED"/>
    <property type="match status" value="1"/>
</dbReference>
<dbReference type="EMBL" id="CP035492">
    <property type="protein sequence ID" value="QAY65250.1"/>
    <property type="molecule type" value="Genomic_DNA"/>
</dbReference>
<dbReference type="InterPro" id="IPR036661">
    <property type="entry name" value="Luciferase-like_sf"/>
</dbReference>
<keyword evidence="7" id="KW-1185">Reference proteome</keyword>
<evidence type="ECO:0000313" key="7">
    <source>
        <dbReference type="Proteomes" id="UP000293568"/>
    </source>
</evidence>
<evidence type="ECO:0000256" key="3">
    <source>
        <dbReference type="ARBA" id="ARBA00023002"/>
    </source>
</evidence>
<dbReference type="OrthoDB" id="9814695at2"/>
<dbReference type="InterPro" id="IPR024014">
    <property type="entry name" value="DMSO2_SphG"/>
</dbReference>
<name>A0A4P6EQK2_9BACL</name>
<dbReference type="PANTHER" id="PTHR42847">
    <property type="entry name" value="ALKANESULFONATE MONOOXYGENASE"/>
    <property type="match status" value="1"/>
</dbReference>
<keyword evidence="1" id="KW-0285">Flavoprotein</keyword>
<reference evidence="6 7" key="1">
    <citation type="submission" date="2019-01" db="EMBL/GenBank/DDBJ databases">
        <title>Genome sequencing of strain FW100M-2.</title>
        <authorList>
            <person name="Heo J."/>
            <person name="Kim S.-J."/>
            <person name="Kim J.-S."/>
            <person name="Hong S.-B."/>
            <person name="Kwon S.-W."/>
        </authorList>
    </citation>
    <scope>NUCLEOTIDE SEQUENCE [LARGE SCALE GENOMIC DNA]</scope>
    <source>
        <strain evidence="6 7">FW100M-2</strain>
    </source>
</reference>
<dbReference type="GO" id="GO:0008726">
    <property type="term" value="F:alkanesulfonate monooxygenase activity"/>
    <property type="evidence" value="ECO:0007669"/>
    <property type="project" value="TreeGrafter"/>
</dbReference>
<evidence type="ECO:0000259" key="5">
    <source>
        <dbReference type="Pfam" id="PF00296"/>
    </source>
</evidence>
<dbReference type="KEGG" id="pprt:ET464_01485"/>
<dbReference type="RefSeq" id="WP_129437633.1">
    <property type="nucleotide sequence ID" value="NZ_CP035492.1"/>
</dbReference>
<organism evidence="6 7">
    <name type="scientific">Paenibacillus protaetiae</name>
    <dbReference type="NCBI Taxonomy" id="2509456"/>
    <lineage>
        <taxon>Bacteria</taxon>
        <taxon>Bacillati</taxon>
        <taxon>Bacillota</taxon>
        <taxon>Bacilli</taxon>
        <taxon>Bacillales</taxon>
        <taxon>Paenibacillaceae</taxon>
        <taxon>Paenibacillus</taxon>
    </lineage>
</organism>
<proteinExistence type="predicted"/>
<evidence type="ECO:0000313" key="6">
    <source>
        <dbReference type="EMBL" id="QAY65250.1"/>
    </source>
</evidence>
<feature type="domain" description="Luciferase-like" evidence="5">
    <location>
        <begin position="21"/>
        <end position="321"/>
    </location>
</feature>
<dbReference type="Gene3D" id="3.20.20.30">
    <property type="entry name" value="Luciferase-like domain"/>
    <property type="match status" value="1"/>
</dbReference>
<dbReference type="Proteomes" id="UP000293568">
    <property type="component" value="Chromosome"/>
</dbReference>
<dbReference type="GO" id="GO:0046306">
    <property type="term" value="P:alkanesulfonate catabolic process"/>
    <property type="evidence" value="ECO:0007669"/>
    <property type="project" value="TreeGrafter"/>
</dbReference>
<dbReference type="Pfam" id="PF00296">
    <property type="entry name" value="Bac_luciferase"/>
    <property type="match status" value="1"/>
</dbReference>
<keyword evidence="4 6" id="KW-0503">Monooxygenase</keyword>
<evidence type="ECO:0000256" key="1">
    <source>
        <dbReference type="ARBA" id="ARBA00022630"/>
    </source>
</evidence>
<protein>
    <submittedName>
        <fullName evidence="6">Dimethyl sulfone monooxygenase SfnG</fullName>
    </submittedName>
</protein>
<dbReference type="InterPro" id="IPR050172">
    <property type="entry name" value="SsuD_RutA_monooxygenase"/>
</dbReference>
<dbReference type="AlphaFoldDB" id="A0A4P6EQK2"/>
<accession>A0A4P6EQK2</accession>
<keyword evidence="2" id="KW-0288">FMN</keyword>
<dbReference type="NCBIfam" id="TIGR04021">
    <property type="entry name" value="LLM_DMSO2_sfnG"/>
    <property type="match status" value="1"/>
</dbReference>
<sequence>MALQFAYWVPNVSGGLVISNIPQKTGWSFEDNARYAKMAEEAGFDFALLQTRFVASYGADNQLEAITLASALAAVTSRIKLIAAVLPGLWHPGTVAKMLATIDQISHGRAAVNVVSGWFKGEFHHYGEPWLDHDERYRRSEEFIRVLKQMWTEDEASFRGDFYRLNGAPMKPKPVQAPPVFQGGNSAAARQMAARVSDWYFMNGNTIGGFKAQIDELKAAAAANNRELKFGANAFVIVRDTEEEARQVLRDIIAYANPEAVEGFRSQVSFAGKASPEREGMWANSDFTDLVQYNDGFKTGLIGTAEQVADRIIALRKIGIDLILIGFLHYEEDITAFGEKVIPLVREKEAALGLSAVQPQVNW</sequence>
<keyword evidence="3" id="KW-0560">Oxidoreductase</keyword>